<evidence type="ECO:0000313" key="8">
    <source>
        <dbReference type="Proteomes" id="UP000481598"/>
    </source>
</evidence>
<keyword evidence="5 6" id="KW-0472">Membrane</keyword>
<dbReference type="Pfam" id="PF13440">
    <property type="entry name" value="Polysacc_synt_3"/>
    <property type="match status" value="1"/>
</dbReference>
<feature type="transmembrane region" description="Helical" evidence="6">
    <location>
        <begin position="310"/>
        <end position="330"/>
    </location>
</feature>
<dbReference type="PANTHER" id="PTHR30250:SF26">
    <property type="entry name" value="PSMA PROTEIN"/>
    <property type="match status" value="1"/>
</dbReference>
<keyword evidence="4 6" id="KW-1133">Transmembrane helix</keyword>
<feature type="transmembrane region" description="Helical" evidence="6">
    <location>
        <begin position="182"/>
        <end position="203"/>
    </location>
</feature>
<accession>A0A6L8RIS6</accession>
<feature type="transmembrane region" description="Helical" evidence="6">
    <location>
        <begin position="155"/>
        <end position="176"/>
    </location>
</feature>
<sequence>MANSRRVGALLSYVYMAVNVLVQLIYVPLLLGSIGRDEYGMYQLIGSIMAYVISINGVLSAGVGRFYCKYIAEGDREKAENTLAISRRIYWIMSVLALLAVGILTVIFRIVYSSSFTSAQIEECTGMLLVLGINTVVTMNNTVSIAAITAHERFVFLKLSSLVVLIAQPILVIFFTGFFPNALTVTVVIFAMNAACAGVQSLYRRNILKVGRNYYGWDSRLAKALLSFSGAIVMVTLADQIFWKTDQLIVGYMFGAGSVAVYAVGAQIYQMYMNIGTAAGAIFLPRVSELYHKEHDFKGMSDLFIKFGRLNCLLLLFVLGGFAVFGLDFIKMWVGDGYFESYLIALIVMIPFTIDLIQSLGLTILQVTNQYYFRGAMYLIIALLNIFLTFVLLAVWGLPGAALSTAVSMLVGNGLIMNWYYSRKVGLDVRGFWKEITRIILPAFAATGLSAAAWFFLPVNHGGIVSFLLGCVLYGFLYVLFEWLFGVNAYEKNLLKSFVGKVVPFVK</sequence>
<feature type="transmembrane region" description="Helical" evidence="6">
    <location>
        <begin position="463"/>
        <end position="485"/>
    </location>
</feature>
<dbReference type="EMBL" id="WWTB01000006">
    <property type="protein sequence ID" value="MZJ85617.1"/>
    <property type="molecule type" value="Genomic_DNA"/>
</dbReference>
<evidence type="ECO:0000256" key="2">
    <source>
        <dbReference type="ARBA" id="ARBA00022475"/>
    </source>
</evidence>
<comment type="caution">
    <text evidence="7">The sequence shown here is derived from an EMBL/GenBank/DDBJ whole genome shotgun (WGS) entry which is preliminary data.</text>
</comment>
<feature type="transmembrane region" description="Helical" evidence="6">
    <location>
        <begin position="440"/>
        <end position="457"/>
    </location>
</feature>
<feature type="transmembrane region" description="Helical" evidence="6">
    <location>
        <begin position="127"/>
        <end position="148"/>
    </location>
</feature>
<evidence type="ECO:0000256" key="3">
    <source>
        <dbReference type="ARBA" id="ARBA00022692"/>
    </source>
</evidence>
<feature type="transmembrane region" description="Helical" evidence="6">
    <location>
        <begin position="89"/>
        <end position="112"/>
    </location>
</feature>
<feature type="transmembrane region" description="Helical" evidence="6">
    <location>
        <begin position="249"/>
        <end position="269"/>
    </location>
</feature>
<gene>
    <name evidence="7" type="ORF">GT635_03950</name>
</gene>
<feature type="transmembrane region" description="Helical" evidence="6">
    <location>
        <begin position="224"/>
        <end position="243"/>
    </location>
</feature>
<feature type="transmembrane region" description="Helical" evidence="6">
    <location>
        <begin position="41"/>
        <end position="68"/>
    </location>
</feature>
<reference evidence="7 8" key="1">
    <citation type="journal article" date="2019" name="Nat. Med.">
        <title>A library of human gut bacterial isolates paired with longitudinal multiomics data enables mechanistic microbiome research.</title>
        <authorList>
            <person name="Poyet M."/>
            <person name="Groussin M."/>
            <person name="Gibbons S.M."/>
            <person name="Avila-Pacheco J."/>
            <person name="Jiang X."/>
            <person name="Kearney S.M."/>
            <person name="Perrotta A.R."/>
            <person name="Berdy B."/>
            <person name="Zhao S."/>
            <person name="Lieberman T.D."/>
            <person name="Swanson P.K."/>
            <person name="Smith M."/>
            <person name="Roesemann S."/>
            <person name="Alexander J.E."/>
            <person name="Rich S.A."/>
            <person name="Livny J."/>
            <person name="Vlamakis H."/>
            <person name="Clish C."/>
            <person name="Bullock K."/>
            <person name="Deik A."/>
            <person name="Scott J."/>
            <person name="Pierce K.A."/>
            <person name="Xavier R.J."/>
            <person name="Alm E.J."/>
        </authorList>
    </citation>
    <scope>NUCLEOTIDE SEQUENCE [LARGE SCALE GENOMIC DNA]</scope>
    <source>
        <strain evidence="7 8">BIOML-A10</strain>
    </source>
</reference>
<feature type="transmembrane region" description="Helical" evidence="6">
    <location>
        <begin position="342"/>
        <end position="365"/>
    </location>
</feature>
<dbReference type="GO" id="GO:0005886">
    <property type="term" value="C:plasma membrane"/>
    <property type="evidence" value="ECO:0007669"/>
    <property type="project" value="UniProtKB-SubCell"/>
</dbReference>
<dbReference type="RefSeq" id="WP_161154965.1">
    <property type="nucleotide sequence ID" value="NZ_WWSY01000001.1"/>
</dbReference>
<feature type="transmembrane region" description="Helical" evidence="6">
    <location>
        <begin position="402"/>
        <end position="420"/>
    </location>
</feature>
<dbReference type="AlphaFoldDB" id="A0A6L8RIS6"/>
<evidence type="ECO:0000313" key="7">
    <source>
        <dbReference type="EMBL" id="MZJ85617.1"/>
    </source>
</evidence>
<comment type="subcellular location">
    <subcellularLocation>
        <location evidence="1">Cell membrane</location>
        <topology evidence="1">Multi-pass membrane protein</topology>
    </subcellularLocation>
</comment>
<feature type="transmembrane region" description="Helical" evidence="6">
    <location>
        <begin position="7"/>
        <end position="29"/>
    </location>
</feature>
<dbReference type="Proteomes" id="UP000481598">
    <property type="component" value="Unassembled WGS sequence"/>
</dbReference>
<proteinExistence type="predicted"/>
<keyword evidence="3 6" id="KW-0812">Transmembrane</keyword>
<dbReference type="PANTHER" id="PTHR30250">
    <property type="entry name" value="PST FAMILY PREDICTED COLANIC ACID TRANSPORTER"/>
    <property type="match status" value="1"/>
</dbReference>
<protein>
    <submittedName>
        <fullName evidence="7">Oligosaccharide flippase family protein</fullName>
    </submittedName>
</protein>
<feature type="transmembrane region" description="Helical" evidence="6">
    <location>
        <begin position="377"/>
        <end position="396"/>
    </location>
</feature>
<organism evidence="7 8">
    <name type="scientific">Collinsella aerofaciens</name>
    <dbReference type="NCBI Taxonomy" id="74426"/>
    <lineage>
        <taxon>Bacteria</taxon>
        <taxon>Bacillati</taxon>
        <taxon>Actinomycetota</taxon>
        <taxon>Coriobacteriia</taxon>
        <taxon>Coriobacteriales</taxon>
        <taxon>Coriobacteriaceae</taxon>
        <taxon>Collinsella</taxon>
    </lineage>
</organism>
<name>A0A6L8RIS6_9ACTN</name>
<evidence type="ECO:0000256" key="1">
    <source>
        <dbReference type="ARBA" id="ARBA00004651"/>
    </source>
</evidence>
<keyword evidence="2" id="KW-1003">Cell membrane</keyword>
<evidence type="ECO:0000256" key="6">
    <source>
        <dbReference type="SAM" id="Phobius"/>
    </source>
</evidence>
<dbReference type="InterPro" id="IPR050833">
    <property type="entry name" value="Poly_Biosynth_Transport"/>
</dbReference>
<evidence type="ECO:0000256" key="4">
    <source>
        <dbReference type="ARBA" id="ARBA00022989"/>
    </source>
</evidence>
<evidence type="ECO:0000256" key="5">
    <source>
        <dbReference type="ARBA" id="ARBA00023136"/>
    </source>
</evidence>